<comment type="similarity">
    <text evidence="1">Belongs to the HMG-CoA lyase family.</text>
</comment>
<dbReference type="KEGG" id="tro:trd_A0543"/>
<dbReference type="EC" id="4.1.3.4" evidence="5"/>
<dbReference type="GO" id="GO:0006552">
    <property type="term" value="P:L-leucine catabolic process"/>
    <property type="evidence" value="ECO:0007669"/>
    <property type="project" value="TreeGrafter"/>
</dbReference>
<dbReference type="OrthoDB" id="9784013at2"/>
<keyword evidence="3 5" id="KW-0456">Lyase</keyword>
<dbReference type="Pfam" id="PF00682">
    <property type="entry name" value="HMGL-like"/>
    <property type="match status" value="1"/>
</dbReference>
<evidence type="ECO:0000259" key="4">
    <source>
        <dbReference type="PROSITE" id="PS50991"/>
    </source>
</evidence>
<dbReference type="GO" id="GO:0046872">
    <property type="term" value="F:metal ion binding"/>
    <property type="evidence" value="ECO:0007669"/>
    <property type="project" value="UniProtKB-KW"/>
</dbReference>
<geneLocation type="plasmid" evidence="6">
    <name>Tros</name>
</geneLocation>
<dbReference type="RefSeq" id="WP_012642915.1">
    <property type="nucleotide sequence ID" value="NC_011961.1"/>
</dbReference>
<dbReference type="InterPro" id="IPR000891">
    <property type="entry name" value="PYR_CT"/>
</dbReference>
<evidence type="ECO:0000256" key="1">
    <source>
        <dbReference type="ARBA" id="ARBA00009405"/>
    </source>
</evidence>
<dbReference type="eggNOG" id="COG0119">
    <property type="taxonomic scope" value="Bacteria"/>
</dbReference>
<keyword evidence="6" id="KW-1185">Reference proteome</keyword>
<evidence type="ECO:0000313" key="5">
    <source>
        <dbReference type="EMBL" id="ACM06928.1"/>
    </source>
</evidence>
<evidence type="ECO:0000256" key="2">
    <source>
        <dbReference type="ARBA" id="ARBA00022723"/>
    </source>
</evidence>
<dbReference type="SUPFAM" id="SSF51569">
    <property type="entry name" value="Aldolase"/>
    <property type="match status" value="1"/>
</dbReference>
<dbReference type="CDD" id="cd07938">
    <property type="entry name" value="DRE_TIM_HMGL"/>
    <property type="match status" value="1"/>
</dbReference>
<dbReference type="AlphaFoldDB" id="B9L429"/>
<keyword evidence="2" id="KW-0479">Metal-binding</keyword>
<evidence type="ECO:0000256" key="3">
    <source>
        <dbReference type="ARBA" id="ARBA00023239"/>
    </source>
</evidence>
<name>B9L429_THERP</name>
<dbReference type="GO" id="GO:0046951">
    <property type="term" value="P:ketone body biosynthetic process"/>
    <property type="evidence" value="ECO:0007669"/>
    <property type="project" value="TreeGrafter"/>
</dbReference>
<keyword evidence="5" id="KW-0614">Plasmid</keyword>
<proteinExistence type="inferred from homology"/>
<dbReference type="GO" id="GO:0004419">
    <property type="term" value="F:hydroxymethylglutaryl-CoA lyase activity"/>
    <property type="evidence" value="ECO:0007669"/>
    <property type="project" value="UniProtKB-EC"/>
</dbReference>
<dbReference type="Gene3D" id="3.20.20.70">
    <property type="entry name" value="Aldolase class I"/>
    <property type="match status" value="1"/>
</dbReference>
<protein>
    <submittedName>
        <fullName evidence="5">Hydroxymethylglutaryl-CoA lyase, (HMG-CoA lyase) (HL) (3-hydroxy-3-methylglutarate-CoA lyase)</fullName>
        <ecNumber evidence="5">4.1.3.4</ecNumber>
    </submittedName>
</protein>
<dbReference type="EMBL" id="CP001276">
    <property type="protein sequence ID" value="ACM06928.1"/>
    <property type="molecule type" value="Genomic_DNA"/>
</dbReference>
<dbReference type="InterPro" id="IPR043594">
    <property type="entry name" value="HMGL"/>
</dbReference>
<sequence>MPSVPERVRLVEVGPRDGLQNEAFSVPTDIKIAFIDALSQAGFPAIECTSFVSPRAVPQLADAEEVMRRIARRPGTRYLALVPNERGLERALAAGCDALALFAAATDAFSQANIGVSIDESLQRYATVAVRAKAAGCWLRGYVSVAVHCPYTGPVEPQRAVEVARRLAELGCDELAVADTIGKAVPDEVARLLEALLRWLPAERVAVHLHDTTGRALDNVAVALAYGVRTIDAAVAGLGGCPFAPGAPGNLATERLLDFLEARGYDHGIDRRALERARTLLWEAIPGLARTDSPTAQLGSQ</sequence>
<evidence type="ECO:0000313" key="6">
    <source>
        <dbReference type="Proteomes" id="UP000000447"/>
    </source>
</evidence>
<organism evidence="5 6">
    <name type="scientific">Thermomicrobium roseum (strain ATCC 27502 / DSM 5159 / P-2)</name>
    <dbReference type="NCBI Taxonomy" id="309801"/>
    <lineage>
        <taxon>Bacteria</taxon>
        <taxon>Pseudomonadati</taxon>
        <taxon>Thermomicrobiota</taxon>
        <taxon>Thermomicrobia</taxon>
        <taxon>Thermomicrobiales</taxon>
        <taxon>Thermomicrobiaceae</taxon>
        <taxon>Thermomicrobium</taxon>
    </lineage>
</organism>
<accession>B9L429</accession>
<reference evidence="5 6" key="1">
    <citation type="journal article" date="2009" name="PLoS ONE">
        <title>Complete genome sequence of the aerobic CO-oxidizing thermophile Thermomicrobium roseum.</title>
        <authorList>
            <person name="Wu D."/>
            <person name="Raymond J."/>
            <person name="Wu M."/>
            <person name="Chatterji S."/>
            <person name="Ren Q."/>
            <person name="Graham J.E."/>
            <person name="Bryant D.A."/>
            <person name="Robb F."/>
            <person name="Colman A."/>
            <person name="Tallon L.J."/>
            <person name="Badger J.H."/>
            <person name="Madupu R."/>
            <person name="Ward N.L."/>
            <person name="Eisen J.A."/>
        </authorList>
    </citation>
    <scope>NUCLEOTIDE SEQUENCE [LARGE SCALE GENOMIC DNA]</scope>
    <source>
        <strain evidence="6">ATCC 27502 / DSM 5159 / P-2</strain>
        <plasmid evidence="5">unnamed</plasmid>
    </source>
</reference>
<feature type="domain" description="Pyruvate carboxyltransferase" evidence="4">
    <location>
        <begin position="8"/>
        <end position="275"/>
    </location>
</feature>
<dbReference type="Proteomes" id="UP000000447">
    <property type="component" value="Plasmid unnamed"/>
</dbReference>
<dbReference type="InterPro" id="IPR013785">
    <property type="entry name" value="Aldolase_TIM"/>
</dbReference>
<dbReference type="PANTHER" id="PTHR42738:SF7">
    <property type="entry name" value="HYDROXYMETHYLGLUTARYL-COA LYASE"/>
    <property type="match status" value="1"/>
</dbReference>
<dbReference type="PANTHER" id="PTHR42738">
    <property type="entry name" value="HYDROXYMETHYLGLUTARYL-COA LYASE"/>
    <property type="match status" value="1"/>
</dbReference>
<gene>
    <name evidence="5" type="ordered locus">trd_A0543</name>
</gene>
<dbReference type="HOGENOM" id="CLU_022138_3_2_0"/>
<dbReference type="FunFam" id="3.20.20.70:FF:000071">
    <property type="entry name" value="Hydroxymethylglutaryl-CoA lyase"/>
    <property type="match status" value="1"/>
</dbReference>
<dbReference type="NCBIfam" id="NF004283">
    <property type="entry name" value="PRK05692.1"/>
    <property type="match status" value="1"/>
</dbReference>
<dbReference type="PROSITE" id="PS50991">
    <property type="entry name" value="PYR_CT"/>
    <property type="match status" value="1"/>
</dbReference>